<evidence type="ECO:0000256" key="2">
    <source>
        <dbReference type="SAM" id="Phobius"/>
    </source>
</evidence>
<name>A0A2P2GRF7_STREW</name>
<comment type="caution">
    <text evidence="3">The sequence shown here is derived from an EMBL/GenBank/DDBJ whole genome shotgun (WGS) entry which is preliminary data.</text>
</comment>
<proteinExistence type="predicted"/>
<accession>A0A2P2GRF7</accession>
<dbReference type="Proteomes" id="UP000265325">
    <property type="component" value="Unassembled WGS sequence"/>
</dbReference>
<keyword evidence="4" id="KW-1185">Reference proteome</keyword>
<organism evidence="3 4">
    <name type="scientific">Streptomyces showdoensis</name>
    <dbReference type="NCBI Taxonomy" id="68268"/>
    <lineage>
        <taxon>Bacteria</taxon>
        <taxon>Bacillati</taxon>
        <taxon>Actinomycetota</taxon>
        <taxon>Actinomycetes</taxon>
        <taxon>Kitasatosporales</taxon>
        <taxon>Streptomycetaceae</taxon>
        <taxon>Streptomyces</taxon>
    </lineage>
</organism>
<reference evidence="3 4" key="1">
    <citation type="submission" date="2015-05" db="EMBL/GenBank/DDBJ databases">
        <title>Draft Genome assembly of Streptomyces showdoensis.</title>
        <authorList>
            <person name="Thapa K.K."/>
            <person name="Metsa-Ketela M."/>
        </authorList>
    </citation>
    <scope>NUCLEOTIDE SEQUENCE [LARGE SCALE GENOMIC DNA]</scope>
    <source>
        <strain evidence="3 4">ATCC 15227</strain>
    </source>
</reference>
<keyword evidence="2" id="KW-0472">Membrane</keyword>
<keyword evidence="2" id="KW-0812">Transmembrane</keyword>
<gene>
    <name evidence="3" type="ORF">VO63_09460</name>
</gene>
<protein>
    <submittedName>
        <fullName evidence="3">Uncharacterized protein</fullName>
    </submittedName>
</protein>
<sequence length="181" mass="19147">MKVHPSPFAAAAPDEPPDTAQDTSWPGEARAAAGCAGLLLAACLGIDALDGGLETWGAALWPALAALLFVVLLPGRVSAAPGRLTVRGLWSRHTVRTDELVSVRWSNGVAQRLVLRDRHGARAELDPGVLVANPPLWHLLDTAARASLRAGTLLCGGTALDQLRRRIDRETAETVFRVSGL</sequence>
<evidence type="ECO:0000256" key="1">
    <source>
        <dbReference type="SAM" id="MobiDB-lite"/>
    </source>
</evidence>
<dbReference type="AlphaFoldDB" id="A0A2P2GRF7"/>
<dbReference type="EMBL" id="LAQS01000011">
    <property type="protein sequence ID" value="KKZ74092.1"/>
    <property type="molecule type" value="Genomic_DNA"/>
</dbReference>
<evidence type="ECO:0000313" key="4">
    <source>
        <dbReference type="Proteomes" id="UP000265325"/>
    </source>
</evidence>
<feature type="region of interest" description="Disordered" evidence="1">
    <location>
        <begin position="1"/>
        <end position="25"/>
    </location>
</feature>
<evidence type="ECO:0000313" key="3">
    <source>
        <dbReference type="EMBL" id="KKZ74092.1"/>
    </source>
</evidence>
<keyword evidence="2" id="KW-1133">Transmembrane helix</keyword>
<feature type="transmembrane region" description="Helical" evidence="2">
    <location>
        <begin position="55"/>
        <end position="73"/>
    </location>
</feature>